<feature type="region of interest" description="Disordered" evidence="7">
    <location>
        <begin position="322"/>
        <end position="424"/>
    </location>
</feature>
<sequence length="733" mass="80540">MAGRFKGVRTVGKGAHGFVQLAIDHAHDDQAVAIKYIPRGETAAFYKYVLREVLHHQQLSLCKHPHIVEFHEVFLTPRYLGIVMEYIDGQDLQAYLVKQGGSLPEDVARFVFQQLVIAVDFIHRKGKVNRDIKLANVLVVDSAALPLVKLCDFGFSKDKFDDSAPQTQIGTALFTAPEVFLNVAGHVYEGEAVDVWSCGVVLHMLLFGCHPFLTPADMMLGKSEQMVKLIENTVKGQLQIPAVALGSPVSDLLHRILVPAPRQRYTIKDICMHPWFMTKLPPGALDLNNSYLPTSSHQVARQTPEAIKLVIRNAVQVAGPDGTLLPPIQPPAASGDWADSPSISAQGMEEHATEAAVQKVAGSSGRVAPPSEGLTPASSIQYSSEQHQQQQLKAASSFERQQQQQQQLQAMNSFERRQQQQQQQQQLQDQIPILSQQLPTTQQPAQHQVPYQRLMSYSVVTTTTQSYGPLQYNQQQFQSQNPLAPQVMKQQQQQQQHSTQQRLVAPSVQQQYRQHQGPTVLQQQQQYQRMLNEFQQGYPGDATQQQQQAPVWDIGGMQDQRNMDSDMRRTMQLPIQQGGVMGGELSASSSFTPMASANVNSQSSGNTAVVQPTAMAMAPGCTASEVMGVPGGGPRVLTGGPPSGAVFMGLMTGSDGGMSDSQHFMPVHNNAHPAAAGSIMSSRQYLTSQHMESGGWLRDLDPDPQAEPLMDAGMDISGNVMFDSDLLKMIQFE</sequence>
<evidence type="ECO:0000313" key="9">
    <source>
        <dbReference type="EMBL" id="GAX77394.1"/>
    </source>
</evidence>
<evidence type="ECO:0000256" key="1">
    <source>
        <dbReference type="ARBA" id="ARBA00022527"/>
    </source>
</evidence>
<evidence type="ECO:0000256" key="5">
    <source>
        <dbReference type="ARBA" id="ARBA00022840"/>
    </source>
</evidence>
<evidence type="ECO:0000259" key="8">
    <source>
        <dbReference type="PROSITE" id="PS50011"/>
    </source>
</evidence>
<comment type="caution">
    <text evidence="9">The sequence shown here is derived from an EMBL/GenBank/DDBJ whole genome shotgun (WGS) entry which is preliminary data.</text>
</comment>
<feature type="binding site" evidence="6">
    <location>
        <position position="35"/>
    </location>
    <ligand>
        <name>ATP</name>
        <dbReference type="ChEBI" id="CHEBI:30616"/>
    </ligand>
</feature>
<name>A0A250X2S7_9CHLO</name>
<keyword evidence="4" id="KW-0418">Kinase</keyword>
<dbReference type="InterPro" id="IPR011009">
    <property type="entry name" value="Kinase-like_dom_sf"/>
</dbReference>
<dbReference type="InterPro" id="IPR017441">
    <property type="entry name" value="Protein_kinase_ATP_BS"/>
</dbReference>
<dbReference type="OrthoDB" id="530080at2759"/>
<dbReference type="PANTHER" id="PTHR24346">
    <property type="entry name" value="MAP/MICROTUBULE AFFINITY-REGULATING KINASE"/>
    <property type="match status" value="1"/>
</dbReference>
<keyword evidence="1" id="KW-0723">Serine/threonine-protein kinase</keyword>
<feature type="domain" description="Protein kinase" evidence="8">
    <location>
        <begin position="5"/>
        <end position="276"/>
    </location>
</feature>
<dbReference type="AlphaFoldDB" id="A0A250X2S7"/>
<keyword evidence="5 6" id="KW-0067">ATP-binding</keyword>
<reference evidence="9 10" key="1">
    <citation type="submission" date="2017-08" db="EMBL/GenBank/DDBJ databases">
        <title>Acidophilic green algal genome provides insights into adaptation to an acidic environment.</title>
        <authorList>
            <person name="Hirooka S."/>
            <person name="Hirose Y."/>
            <person name="Kanesaki Y."/>
            <person name="Higuchi S."/>
            <person name="Fujiwara T."/>
            <person name="Onuma R."/>
            <person name="Era A."/>
            <person name="Ohbayashi R."/>
            <person name="Uzuka A."/>
            <person name="Nozaki H."/>
            <person name="Yoshikawa H."/>
            <person name="Miyagishima S.Y."/>
        </authorList>
    </citation>
    <scope>NUCLEOTIDE SEQUENCE [LARGE SCALE GENOMIC DNA]</scope>
    <source>
        <strain evidence="9 10">NIES-2499</strain>
    </source>
</reference>
<gene>
    <name evidence="9" type="ORF">CEUSTIGMA_g4840.t1</name>
</gene>
<dbReference type="Pfam" id="PF00069">
    <property type="entry name" value="Pkinase"/>
    <property type="match status" value="1"/>
</dbReference>
<dbReference type="PANTHER" id="PTHR24346:SF82">
    <property type="entry name" value="KP78A-RELATED"/>
    <property type="match status" value="1"/>
</dbReference>
<protein>
    <recommendedName>
        <fullName evidence="8">Protein kinase domain-containing protein</fullName>
    </recommendedName>
</protein>
<evidence type="ECO:0000256" key="4">
    <source>
        <dbReference type="ARBA" id="ARBA00022777"/>
    </source>
</evidence>
<dbReference type="EMBL" id="BEGY01000024">
    <property type="protein sequence ID" value="GAX77394.1"/>
    <property type="molecule type" value="Genomic_DNA"/>
</dbReference>
<dbReference type="Gene3D" id="1.10.510.10">
    <property type="entry name" value="Transferase(Phosphotransferase) domain 1"/>
    <property type="match status" value="1"/>
</dbReference>
<dbReference type="STRING" id="1157962.A0A250X2S7"/>
<dbReference type="Proteomes" id="UP000232323">
    <property type="component" value="Unassembled WGS sequence"/>
</dbReference>
<proteinExistence type="predicted"/>
<evidence type="ECO:0000256" key="3">
    <source>
        <dbReference type="ARBA" id="ARBA00022741"/>
    </source>
</evidence>
<dbReference type="SMART" id="SM00220">
    <property type="entry name" value="S_TKc"/>
    <property type="match status" value="1"/>
</dbReference>
<dbReference type="GO" id="GO:0005737">
    <property type="term" value="C:cytoplasm"/>
    <property type="evidence" value="ECO:0007669"/>
    <property type="project" value="TreeGrafter"/>
</dbReference>
<keyword evidence="3 6" id="KW-0547">Nucleotide-binding</keyword>
<dbReference type="GO" id="GO:0004674">
    <property type="term" value="F:protein serine/threonine kinase activity"/>
    <property type="evidence" value="ECO:0007669"/>
    <property type="project" value="UniProtKB-KW"/>
</dbReference>
<dbReference type="PROSITE" id="PS50011">
    <property type="entry name" value="PROTEIN_KINASE_DOM"/>
    <property type="match status" value="1"/>
</dbReference>
<dbReference type="InterPro" id="IPR000719">
    <property type="entry name" value="Prot_kinase_dom"/>
</dbReference>
<organism evidence="9 10">
    <name type="scientific">Chlamydomonas eustigma</name>
    <dbReference type="NCBI Taxonomy" id="1157962"/>
    <lineage>
        <taxon>Eukaryota</taxon>
        <taxon>Viridiplantae</taxon>
        <taxon>Chlorophyta</taxon>
        <taxon>core chlorophytes</taxon>
        <taxon>Chlorophyceae</taxon>
        <taxon>CS clade</taxon>
        <taxon>Chlamydomonadales</taxon>
        <taxon>Chlamydomonadaceae</taxon>
        <taxon>Chlamydomonas</taxon>
    </lineage>
</organism>
<feature type="compositionally biased region" description="Low complexity" evidence="7">
    <location>
        <begin position="481"/>
        <end position="501"/>
    </location>
</feature>
<evidence type="ECO:0000256" key="6">
    <source>
        <dbReference type="PROSITE-ProRule" id="PRU10141"/>
    </source>
</evidence>
<evidence type="ECO:0000256" key="2">
    <source>
        <dbReference type="ARBA" id="ARBA00022679"/>
    </source>
</evidence>
<keyword evidence="10" id="KW-1185">Reference proteome</keyword>
<dbReference type="SUPFAM" id="SSF56112">
    <property type="entry name" value="Protein kinase-like (PK-like)"/>
    <property type="match status" value="1"/>
</dbReference>
<accession>A0A250X2S7</accession>
<evidence type="ECO:0000256" key="7">
    <source>
        <dbReference type="SAM" id="MobiDB-lite"/>
    </source>
</evidence>
<dbReference type="GO" id="GO:0005524">
    <property type="term" value="F:ATP binding"/>
    <property type="evidence" value="ECO:0007669"/>
    <property type="project" value="UniProtKB-UniRule"/>
</dbReference>
<feature type="compositionally biased region" description="Low complexity" evidence="7">
    <location>
        <begin position="378"/>
        <end position="409"/>
    </location>
</feature>
<keyword evidence="2" id="KW-0808">Transferase</keyword>
<dbReference type="GO" id="GO:0035556">
    <property type="term" value="P:intracellular signal transduction"/>
    <property type="evidence" value="ECO:0007669"/>
    <property type="project" value="TreeGrafter"/>
</dbReference>
<evidence type="ECO:0000313" key="10">
    <source>
        <dbReference type="Proteomes" id="UP000232323"/>
    </source>
</evidence>
<feature type="region of interest" description="Disordered" evidence="7">
    <location>
        <begin position="481"/>
        <end position="502"/>
    </location>
</feature>
<dbReference type="PROSITE" id="PS00107">
    <property type="entry name" value="PROTEIN_KINASE_ATP"/>
    <property type="match status" value="1"/>
</dbReference>